<gene>
    <name evidence="3" type="primary">LOC113466199</name>
</gene>
<name>A0A3Q0ILQ6_DIACI</name>
<evidence type="ECO:0000313" key="2">
    <source>
        <dbReference type="Proteomes" id="UP000079169"/>
    </source>
</evidence>
<keyword evidence="1" id="KW-0812">Transmembrane</keyword>
<evidence type="ECO:0000313" key="3">
    <source>
        <dbReference type="RefSeq" id="XP_026677194.1"/>
    </source>
</evidence>
<keyword evidence="1" id="KW-1133">Transmembrane helix</keyword>
<dbReference type="KEGG" id="dci:113466199"/>
<feature type="transmembrane region" description="Helical" evidence="1">
    <location>
        <begin position="34"/>
        <end position="61"/>
    </location>
</feature>
<sequence>MERRKLLLHINTEEDEDDSPPSSASKLLIECPRVVYTAFCFIIFLTTCLFLLILFVFLFLLNDINRHSATDRPSHVTTVKPVTTTIYRNKQSMFEYLRGLHRKKNKTKSKYWSKNLTETCLDMIQHDEFDFNNVTRNNVFFTKAANEVIDEKFACCIESTLYLNPYKTVFLLNVAVEGNDNAEVTQPVNDTKAAYQTHFNYLKSFYKNLKLKDINTDNFFARTPFERLDKSGNEKLLMTMVKLITLWKYSGLVNSKGNLLLSNLFYNQSTILLEKSVMYSSYSQICSPVIEKLLLNFKTLSNEPHETIEQLMNTAIDNVTNECGQCDVKKLTQFEVCKILKPSCYFINIDSVWKSNVNMSTYCPKMYALMSKVSDTSGTEKKPPILVSL</sequence>
<dbReference type="AlphaFoldDB" id="A0A3Q0ILQ6"/>
<keyword evidence="1" id="KW-0472">Membrane</keyword>
<dbReference type="Proteomes" id="UP000079169">
    <property type="component" value="Unplaced"/>
</dbReference>
<reference evidence="3" key="1">
    <citation type="submission" date="2025-08" db="UniProtKB">
        <authorList>
            <consortium name="RefSeq"/>
        </authorList>
    </citation>
    <scope>IDENTIFICATION</scope>
</reference>
<proteinExistence type="predicted"/>
<keyword evidence="2" id="KW-1185">Reference proteome</keyword>
<organism evidence="2 3">
    <name type="scientific">Diaphorina citri</name>
    <name type="common">Asian citrus psyllid</name>
    <dbReference type="NCBI Taxonomy" id="121845"/>
    <lineage>
        <taxon>Eukaryota</taxon>
        <taxon>Metazoa</taxon>
        <taxon>Ecdysozoa</taxon>
        <taxon>Arthropoda</taxon>
        <taxon>Hexapoda</taxon>
        <taxon>Insecta</taxon>
        <taxon>Pterygota</taxon>
        <taxon>Neoptera</taxon>
        <taxon>Paraneoptera</taxon>
        <taxon>Hemiptera</taxon>
        <taxon>Sternorrhyncha</taxon>
        <taxon>Psylloidea</taxon>
        <taxon>Psyllidae</taxon>
        <taxon>Diaphorininae</taxon>
        <taxon>Diaphorina</taxon>
    </lineage>
</organism>
<dbReference type="GeneID" id="113466199"/>
<evidence type="ECO:0000256" key="1">
    <source>
        <dbReference type="SAM" id="Phobius"/>
    </source>
</evidence>
<dbReference type="RefSeq" id="XP_026677194.1">
    <property type="nucleotide sequence ID" value="XM_026821393.1"/>
</dbReference>
<protein>
    <submittedName>
        <fullName evidence="3">Uncharacterized protein LOC113466199</fullName>
    </submittedName>
</protein>
<dbReference type="PaxDb" id="121845-A0A3Q0ILQ6"/>
<accession>A0A3Q0ILQ6</accession>